<gene>
    <name evidence="1" type="ORF">BDM02DRAFT_3103566</name>
</gene>
<accession>A0ACB6Z4E8</accession>
<dbReference type="Proteomes" id="UP000886501">
    <property type="component" value="Unassembled WGS sequence"/>
</dbReference>
<reference evidence="1" key="1">
    <citation type="submission" date="2019-10" db="EMBL/GenBank/DDBJ databases">
        <authorList>
            <consortium name="DOE Joint Genome Institute"/>
            <person name="Kuo A."/>
            <person name="Miyauchi S."/>
            <person name="Kiss E."/>
            <person name="Drula E."/>
            <person name="Kohler A."/>
            <person name="Sanchez-Garcia M."/>
            <person name="Andreopoulos B."/>
            <person name="Barry K.W."/>
            <person name="Bonito G."/>
            <person name="Buee M."/>
            <person name="Carver A."/>
            <person name="Chen C."/>
            <person name="Cichocki N."/>
            <person name="Clum A."/>
            <person name="Culley D."/>
            <person name="Crous P.W."/>
            <person name="Fauchery L."/>
            <person name="Girlanda M."/>
            <person name="Hayes R."/>
            <person name="Keri Z."/>
            <person name="Labutti K."/>
            <person name="Lipzen A."/>
            <person name="Lombard V."/>
            <person name="Magnuson J."/>
            <person name="Maillard F."/>
            <person name="Morin E."/>
            <person name="Murat C."/>
            <person name="Nolan M."/>
            <person name="Ohm R."/>
            <person name="Pangilinan J."/>
            <person name="Pereira M."/>
            <person name="Perotto S."/>
            <person name="Peter M."/>
            <person name="Riley R."/>
            <person name="Sitrit Y."/>
            <person name="Stielow B."/>
            <person name="Szollosi G."/>
            <person name="Zifcakova L."/>
            <person name="Stursova M."/>
            <person name="Spatafora J.W."/>
            <person name="Tedersoo L."/>
            <person name="Vaario L.-M."/>
            <person name="Yamada A."/>
            <person name="Yan M."/>
            <person name="Wang P."/>
            <person name="Xu J."/>
            <person name="Bruns T."/>
            <person name="Baldrian P."/>
            <person name="Vilgalys R."/>
            <person name="Henrissat B."/>
            <person name="Grigoriev I.V."/>
            <person name="Hibbett D."/>
            <person name="Nagy L.G."/>
            <person name="Martin F.M."/>
        </authorList>
    </citation>
    <scope>NUCLEOTIDE SEQUENCE</scope>
    <source>
        <strain evidence="1">P2</strain>
    </source>
</reference>
<name>A0ACB6Z4E8_THEGA</name>
<evidence type="ECO:0000313" key="2">
    <source>
        <dbReference type="Proteomes" id="UP000886501"/>
    </source>
</evidence>
<comment type="caution">
    <text evidence="1">The sequence shown here is derived from an EMBL/GenBank/DDBJ whole genome shotgun (WGS) entry which is preliminary data.</text>
</comment>
<dbReference type="EMBL" id="MU118166">
    <property type="protein sequence ID" value="KAF9644026.1"/>
    <property type="molecule type" value="Genomic_DNA"/>
</dbReference>
<organism evidence="1 2">
    <name type="scientific">Thelephora ganbajun</name>
    <name type="common">Ganba fungus</name>
    <dbReference type="NCBI Taxonomy" id="370292"/>
    <lineage>
        <taxon>Eukaryota</taxon>
        <taxon>Fungi</taxon>
        <taxon>Dikarya</taxon>
        <taxon>Basidiomycota</taxon>
        <taxon>Agaricomycotina</taxon>
        <taxon>Agaricomycetes</taxon>
        <taxon>Thelephorales</taxon>
        <taxon>Thelephoraceae</taxon>
        <taxon>Thelephora</taxon>
    </lineage>
</organism>
<sequence length="703" mass="75170">MSQRAQVVLFYTLLFVPVALCWAGQHDVRDLHTQHLRGRAIVHDSSQLSQAYDFIIIGGGTAGLVLASRLSEDSNHTVLVLEAGNTGDDVKVSTDIPGNAFTHSLLHTPYDWGYNTVTQPKANNRQLYWPRGKILGGSSAVNGLYLVRPSKIEYDTWADLMQSQDNGAGAKAWSWDRHFPFMKKTETYTPPVPDAQSVLNVAYNLNNHGTNGPLHASYPGYVLPVVSNWIPTLQNVGIPQSPDPSGGQGWGGFIATSAINPTNWTRSYSRPAYIDPLPPRPNLDILVGVTVTKILFDSNLTATGVQFAVSKDGPVTTINVRMEVLLAAGAIGSPNVLMHSGIGPRDVLVAAGVDVKLDLPGVGQHMQDHISSSVTFKTTAETIVSMLAKGAADGVPPGQSSPFLSFVNSATCYANTSNLIGSYDDAVKFQKTVLDSLDQSVSTLIPSKDPGVIEGYKALYRANAEKILLSPVGQVELLLYATGNFGPGDQTISLQLALQHPYSQGRLYITTNDTFDTPALDPQYLTHPADATLMRQAVRLARKIAATPPLSNVLGDELSPGPSVTSDDAIDAFVANDIQTEFHPANTLAMLPRNQGGVIDTKLRVYGLQNVRAVDASIFPVQFAAHMQWPVYSLAEHASEIIRAFHNGVADPDDLSSTPGGNNTNNNNNNSSTGNHHGGALSSSIPSVLTSAVALFAALAVVL</sequence>
<proteinExistence type="predicted"/>
<keyword evidence="2" id="KW-1185">Reference proteome</keyword>
<reference evidence="1" key="2">
    <citation type="journal article" date="2020" name="Nat. Commun.">
        <title>Large-scale genome sequencing of mycorrhizal fungi provides insights into the early evolution of symbiotic traits.</title>
        <authorList>
            <person name="Miyauchi S."/>
            <person name="Kiss E."/>
            <person name="Kuo A."/>
            <person name="Drula E."/>
            <person name="Kohler A."/>
            <person name="Sanchez-Garcia M."/>
            <person name="Morin E."/>
            <person name="Andreopoulos B."/>
            <person name="Barry K.W."/>
            <person name="Bonito G."/>
            <person name="Buee M."/>
            <person name="Carver A."/>
            <person name="Chen C."/>
            <person name="Cichocki N."/>
            <person name="Clum A."/>
            <person name="Culley D."/>
            <person name="Crous P.W."/>
            <person name="Fauchery L."/>
            <person name="Girlanda M."/>
            <person name="Hayes R.D."/>
            <person name="Keri Z."/>
            <person name="LaButti K."/>
            <person name="Lipzen A."/>
            <person name="Lombard V."/>
            <person name="Magnuson J."/>
            <person name="Maillard F."/>
            <person name="Murat C."/>
            <person name="Nolan M."/>
            <person name="Ohm R.A."/>
            <person name="Pangilinan J."/>
            <person name="Pereira M.F."/>
            <person name="Perotto S."/>
            <person name="Peter M."/>
            <person name="Pfister S."/>
            <person name="Riley R."/>
            <person name="Sitrit Y."/>
            <person name="Stielow J.B."/>
            <person name="Szollosi G."/>
            <person name="Zifcakova L."/>
            <person name="Stursova M."/>
            <person name="Spatafora J.W."/>
            <person name="Tedersoo L."/>
            <person name="Vaario L.M."/>
            <person name="Yamada A."/>
            <person name="Yan M."/>
            <person name="Wang P."/>
            <person name="Xu J."/>
            <person name="Bruns T."/>
            <person name="Baldrian P."/>
            <person name="Vilgalys R."/>
            <person name="Dunand C."/>
            <person name="Henrissat B."/>
            <person name="Grigoriev I.V."/>
            <person name="Hibbett D."/>
            <person name="Nagy L.G."/>
            <person name="Martin F.M."/>
        </authorList>
    </citation>
    <scope>NUCLEOTIDE SEQUENCE</scope>
    <source>
        <strain evidence="1">P2</strain>
    </source>
</reference>
<protein>
    <submittedName>
        <fullName evidence="1">GMC oxidoreductase</fullName>
    </submittedName>
</protein>
<evidence type="ECO:0000313" key="1">
    <source>
        <dbReference type="EMBL" id="KAF9644026.1"/>
    </source>
</evidence>